<dbReference type="GO" id="GO:0000922">
    <property type="term" value="C:spindle pole"/>
    <property type="evidence" value="ECO:0007669"/>
    <property type="project" value="UniProtKB-SubCell"/>
</dbReference>
<proteinExistence type="inferred from homology"/>
<evidence type="ECO:0000256" key="9">
    <source>
        <dbReference type="SAM" id="MobiDB-lite"/>
    </source>
</evidence>
<feature type="compositionally biased region" description="Polar residues" evidence="9">
    <location>
        <begin position="192"/>
        <end position="220"/>
    </location>
</feature>
<organism evidence="10 11">
    <name type="scientific">Lachancea fermentati</name>
    <name type="common">Zygosaccharomyces fermentati</name>
    <dbReference type="NCBI Taxonomy" id="4955"/>
    <lineage>
        <taxon>Eukaryota</taxon>
        <taxon>Fungi</taxon>
        <taxon>Dikarya</taxon>
        <taxon>Ascomycota</taxon>
        <taxon>Saccharomycotina</taxon>
        <taxon>Saccharomycetes</taxon>
        <taxon>Saccharomycetales</taxon>
        <taxon>Saccharomycetaceae</taxon>
        <taxon>Lachancea</taxon>
    </lineage>
</organism>
<keyword evidence="8" id="KW-0131">Cell cycle</keyword>
<comment type="similarity">
    <text evidence="2">Belongs to the IBD2 family.</text>
</comment>
<evidence type="ECO:0000256" key="3">
    <source>
        <dbReference type="ARBA" id="ARBA00018145"/>
    </source>
</evidence>
<evidence type="ECO:0000313" key="10">
    <source>
        <dbReference type="EMBL" id="SCW04015.1"/>
    </source>
</evidence>
<dbReference type="GO" id="GO:0051301">
    <property type="term" value="P:cell division"/>
    <property type="evidence" value="ECO:0007669"/>
    <property type="project" value="UniProtKB-KW"/>
</dbReference>
<dbReference type="AlphaFoldDB" id="A0A1G4MJN5"/>
<evidence type="ECO:0000256" key="4">
    <source>
        <dbReference type="ARBA" id="ARBA00022490"/>
    </source>
</evidence>
<dbReference type="PRINTS" id="PR02099">
    <property type="entry name" value="PROTEINIBD2"/>
</dbReference>
<accession>A0A1G4MJN5</accession>
<keyword evidence="7" id="KW-0206">Cytoskeleton</keyword>
<evidence type="ECO:0000256" key="7">
    <source>
        <dbReference type="ARBA" id="ARBA00023212"/>
    </source>
</evidence>
<keyword evidence="4" id="KW-0963">Cytoplasm</keyword>
<keyword evidence="5" id="KW-0132">Cell division</keyword>
<dbReference type="GO" id="GO:0007094">
    <property type="term" value="P:mitotic spindle assembly checkpoint signaling"/>
    <property type="evidence" value="ECO:0007669"/>
    <property type="project" value="InterPro"/>
</dbReference>
<dbReference type="OrthoDB" id="4057723at2759"/>
<evidence type="ECO:0000256" key="2">
    <source>
        <dbReference type="ARBA" id="ARBA00008285"/>
    </source>
</evidence>
<evidence type="ECO:0000256" key="8">
    <source>
        <dbReference type="ARBA" id="ARBA00023306"/>
    </source>
</evidence>
<feature type="region of interest" description="Disordered" evidence="9">
    <location>
        <begin position="192"/>
        <end position="233"/>
    </location>
</feature>
<name>A0A1G4MJN5_LACFM</name>
<evidence type="ECO:0000313" key="11">
    <source>
        <dbReference type="Proteomes" id="UP000190831"/>
    </source>
</evidence>
<dbReference type="InterPro" id="IPR026231">
    <property type="entry name" value="IBD2"/>
</dbReference>
<feature type="compositionally biased region" description="Basic and acidic residues" evidence="9">
    <location>
        <begin position="65"/>
        <end position="90"/>
    </location>
</feature>
<evidence type="ECO:0000256" key="1">
    <source>
        <dbReference type="ARBA" id="ARBA00004647"/>
    </source>
</evidence>
<comment type="subcellular location">
    <subcellularLocation>
        <location evidence="1">Cytoplasm</location>
        <location evidence="1">Cytoskeleton</location>
        <location evidence="1">Spindle pole</location>
    </subcellularLocation>
</comment>
<dbReference type="Proteomes" id="UP000190831">
    <property type="component" value="Chromosome H"/>
</dbReference>
<reference evidence="10 11" key="1">
    <citation type="submission" date="2016-03" db="EMBL/GenBank/DDBJ databases">
        <authorList>
            <person name="Devillers H."/>
        </authorList>
    </citation>
    <scope>NUCLEOTIDE SEQUENCE [LARGE SCALE GENOMIC DNA]</scope>
    <source>
        <strain evidence="10">CBS 6772</strain>
    </source>
</reference>
<gene>
    <name evidence="10" type="ORF">LAFE_0H04038G</name>
</gene>
<dbReference type="OMA" id="PKNMIKW"/>
<evidence type="ECO:0000256" key="6">
    <source>
        <dbReference type="ARBA" id="ARBA00022776"/>
    </source>
</evidence>
<keyword evidence="11" id="KW-1185">Reference proteome</keyword>
<protein>
    <recommendedName>
        <fullName evidence="3">Protein IBD2</fullName>
    </recommendedName>
</protein>
<feature type="region of interest" description="Disordered" evidence="9">
    <location>
        <begin position="65"/>
        <end position="150"/>
    </location>
</feature>
<keyword evidence="6" id="KW-0498">Mitosis</keyword>
<dbReference type="EMBL" id="LT598491">
    <property type="protein sequence ID" value="SCW04015.1"/>
    <property type="molecule type" value="Genomic_DNA"/>
</dbReference>
<evidence type="ECO:0000256" key="5">
    <source>
        <dbReference type="ARBA" id="ARBA00022618"/>
    </source>
</evidence>
<sequence length="313" mass="34977">MSLPGNTTIELVSEDGPIDFNVMMREGVKALTKILTDHLQDHPDFLEQQSMKLVFKDDGGKIEPLLTDKDDTKSIRNEDMHDDRKDKIGHSDSFIADEETNASSNISPLPSIEVSIGDCSASDSEDDEGREHVDNGSSQSNETELVEGLPESEVEEVLFDYEHRDLSSLPGDIGQDIQKLISSSIHSGASQTTQAVHSVSDLNSSASTKSGKLNKDSNITSEHRHKHDSKRPFHAENCKKSHHHESFNYSHNPKHKPDFGSLAAYDKPLCIFCEYYFVFGEAPKNMIKWYYRTHGKDGPQCPSYAEDQKGHKS</sequence>